<dbReference type="KEGG" id="smo:SELMODRAFT_439471"/>
<feature type="domain" description="Subtilisin-like protease fibronectin type-III" evidence="11">
    <location>
        <begin position="713"/>
        <end position="817"/>
    </location>
</feature>
<dbReference type="InterPro" id="IPR010259">
    <property type="entry name" value="S8pro/Inhibitor_I9"/>
</dbReference>
<dbReference type="PROSITE" id="PS51892">
    <property type="entry name" value="SUBTILASE"/>
    <property type="match status" value="1"/>
</dbReference>
<dbReference type="AlphaFoldDB" id="D8R4R1"/>
<evidence type="ECO:0000256" key="4">
    <source>
        <dbReference type="ARBA" id="ARBA00022801"/>
    </source>
</evidence>
<dbReference type="SUPFAM" id="SSF52743">
    <property type="entry name" value="Subtilisin-like"/>
    <property type="match status" value="1"/>
</dbReference>
<evidence type="ECO:0000256" key="3">
    <source>
        <dbReference type="ARBA" id="ARBA00022729"/>
    </source>
</evidence>
<dbReference type="Pfam" id="PF17766">
    <property type="entry name" value="fn3_6"/>
    <property type="match status" value="1"/>
</dbReference>
<dbReference type="InterPro" id="IPR015500">
    <property type="entry name" value="Peptidase_S8_subtilisin-rel"/>
</dbReference>
<feature type="active site" description="Charge relay system" evidence="6 7">
    <location>
        <position position="429"/>
    </location>
</feature>
<dbReference type="PANTHER" id="PTHR10795">
    <property type="entry name" value="PROPROTEIN CONVERTASE SUBTILISIN/KEXIN"/>
    <property type="match status" value="1"/>
</dbReference>
<feature type="active site" description="Charge relay system" evidence="6 7">
    <location>
        <position position="601"/>
    </location>
</feature>
<feature type="active site" description="Charge relay system" evidence="6 7">
    <location>
        <position position="361"/>
    </location>
</feature>
<dbReference type="Gene3D" id="3.40.50.200">
    <property type="entry name" value="Peptidase S8/S53 domain"/>
    <property type="match status" value="2"/>
</dbReference>
<dbReference type="InterPro" id="IPR045051">
    <property type="entry name" value="SBT"/>
</dbReference>
<dbReference type="GO" id="GO:0006508">
    <property type="term" value="P:proteolysis"/>
    <property type="evidence" value="ECO:0007669"/>
    <property type="project" value="UniProtKB-KW"/>
</dbReference>
<keyword evidence="2 7" id="KW-0645">Protease</keyword>
<evidence type="ECO:0000259" key="10">
    <source>
        <dbReference type="Pfam" id="PF05922"/>
    </source>
</evidence>
<keyword evidence="5 7" id="KW-0720">Serine protease</keyword>
<dbReference type="EMBL" id="GL377571">
    <property type="protein sequence ID" value="EFJ33515.1"/>
    <property type="molecule type" value="Genomic_DNA"/>
</dbReference>
<feature type="domain" description="Peptidase S8/S53" evidence="9">
    <location>
        <begin position="354"/>
        <end position="660"/>
    </location>
</feature>
<dbReference type="Pfam" id="PF05922">
    <property type="entry name" value="Inhibitor_I9"/>
    <property type="match status" value="1"/>
</dbReference>
<evidence type="ECO:0000259" key="9">
    <source>
        <dbReference type="Pfam" id="PF00082"/>
    </source>
</evidence>
<evidence type="ECO:0000313" key="12">
    <source>
        <dbReference type="EMBL" id="EFJ33515.1"/>
    </source>
</evidence>
<keyword evidence="3" id="KW-0732">Signal</keyword>
<dbReference type="InterPro" id="IPR037045">
    <property type="entry name" value="S8pro/Inhibitor_I9_sf"/>
</dbReference>
<evidence type="ECO:0000256" key="1">
    <source>
        <dbReference type="ARBA" id="ARBA00011073"/>
    </source>
</evidence>
<dbReference type="Proteomes" id="UP000001514">
    <property type="component" value="Unassembled WGS sequence"/>
</dbReference>
<evidence type="ECO:0008006" key="14">
    <source>
        <dbReference type="Google" id="ProtNLM"/>
    </source>
</evidence>
<dbReference type="GO" id="GO:0004252">
    <property type="term" value="F:serine-type endopeptidase activity"/>
    <property type="evidence" value="ECO:0000318"/>
    <property type="project" value="GO_Central"/>
</dbReference>
<dbReference type="STRING" id="88036.D8R4R1"/>
<feature type="domain" description="Inhibitor I9" evidence="10">
    <location>
        <begin position="247"/>
        <end position="324"/>
    </location>
</feature>
<feature type="compositionally biased region" description="Basic and acidic residues" evidence="8">
    <location>
        <begin position="128"/>
        <end position="178"/>
    </location>
</feature>
<evidence type="ECO:0000256" key="7">
    <source>
        <dbReference type="PROSITE-ProRule" id="PRU01240"/>
    </source>
</evidence>
<dbReference type="InParanoid" id="D8R4R1"/>
<evidence type="ECO:0000256" key="8">
    <source>
        <dbReference type="SAM" id="MobiDB-lite"/>
    </source>
</evidence>
<dbReference type="InterPro" id="IPR036852">
    <property type="entry name" value="Peptidase_S8/S53_dom_sf"/>
</dbReference>
<dbReference type="OMA" id="ICATPPI"/>
<organism evidence="13">
    <name type="scientific">Selaginella moellendorffii</name>
    <name type="common">Spikemoss</name>
    <dbReference type="NCBI Taxonomy" id="88036"/>
    <lineage>
        <taxon>Eukaryota</taxon>
        <taxon>Viridiplantae</taxon>
        <taxon>Streptophyta</taxon>
        <taxon>Embryophyta</taxon>
        <taxon>Tracheophyta</taxon>
        <taxon>Lycopodiopsida</taxon>
        <taxon>Selaginellales</taxon>
        <taxon>Selaginellaceae</taxon>
        <taxon>Selaginella</taxon>
    </lineage>
</organism>
<accession>D8R4R1</accession>
<dbReference type="InterPro" id="IPR041469">
    <property type="entry name" value="Subtilisin-like_FN3"/>
</dbReference>
<dbReference type="PRINTS" id="PR00723">
    <property type="entry name" value="SUBTILISIN"/>
</dbReference>
<gene>
    <name evidence="12" type="ORF">SELMODRAFT_439471</name>
</gene>
<dbReference type="Gene3D" id="3.30.70.80">
    <property type="entry name" value="Peptidase S8 propeptide/proteinase inhibitor I9"/>
    <property type="match status" value="1"/>
</dbReference>
<dbReference type="InterPro" id="IPR034197">
    <property type="entry name" value="Peptidases_S8_3"/>
</dbReference>
<dbReference type="CDD" id="cd04852">
    <property type="entry name" value="Peptidases_S8_3"/>
    <property type="match status" value="1"/>
</dbReference>
<reference evidence="12 13" key="1">
    <citation type="journal article" date="2011" name="Science">
        <title>The Selaginella genome identifies genetic changes associated with the evolution of vascular plants.</title>
        <authorList>
            <person name="Banks J.A."/>
            <person name="Nishiyama T."/>
            <person name="Hasebe M."/>
            <person name="Bowman J.L."/>
            <person name="Gribskov M."/>
            <person name="dePamphilis C."/>
            <person name="Albert V.A."/>
            <person name="Aono N."/>
            <person name="Aoyama T."/>
            <person name="Ambrose B.A."/>
            <person name="Ashton N.W."/>
            <person name="Axtell M.J."/>
            <person name="Barker E."/>
            <person name="Barker M.S."/>
            <person name="Bennetzen J.L."/>
            <person name="Bonawitz N.D."/>
            <person name="Chapple C."/>
            <person name="Cheng C."/>
            <person name="Correa L.G."/>
            <person name="Dacre M."/>
            <person name="DeBarry J."/>
            <person name="Dreyer I."/>
            <person name="Elias M."/>
            <person name="Engstrom E.M."/>
            <person name="Estelle M."/>
            <person name="Feng L."/>
            <person name="Finet C."/>
            <person name="Floyd S.K."/>
            <person name="Frommer W.B."/>
            <person name="Fujita T."/>
            <person name="Gramzow L."/>
            <person name="Gutensohn M."/>
            <person name="Harholt J."/>
            <person name="Hattori M."/>
            <person name="Heyl A."/>
            <person name="Hirai T."/>
            <person name="Hiwatashi Y."/>
            <person name="Ishikawa M."/>
            <person name="Iwata M."/>
            <person name="Karol K.G."/>
            <person name="Koehler B."/>
            <person name="Kolukisaoglu U."/>
            <person name="Kubo M."/>
            <person name="Kurata T."/>
            <person name="Lalonde S."/>
            <person name="Li K."/>
            <person name="Li Y."/>
            <person name="Litt A."/>
            <person name="Lyons E."/>
            <person name="Manning G."/>
            <person name="Maruyama T."/>
            <person name="Michael T.P."/>
            <person name="Mikami K."/>
            <person name="Miyazaki S."/>
            <person name="Morinaga S."/>
            <person name="Murata T."/>
            <person name="Mueller-Roeber B."/>
            <person name="Nelson D.R."/>
            <person name="Obara M."/>
            <person name="Oguri Y."/>
            <person name="Olmstead R.G."/>
            <person name="Onodera N."/>
            <person name="Petersen B.L."/>
            <person name="Pils B."/>
            <person name="Prigge M."/>
            <person name="Rensing S.A."/>
            <person name="Riano-Pachon D.M."/>
            <person name="Roberts A.W."/>
            <person name="Sato Y."/>
            <person name="Scheller H.V."/>
            <person name="Schulz B."/>
            <person name="Schulz C."/>
            <person name="Shakirov E.V."/>
            <person name="Shibagaki N."/>
            <person name="Shinohara N."/>
            <person name="Shippen D.E."/>
            <person name="Soerensen I."/>
            <person name="Sotooka R."/>
            <person name="Sugimoto N."/>
            <person name="Sugita M."/>
            <person name="Sumikawa N."/>
            <person name="Tanurdzic M."/>
            <person name="Theissen G."/>
            <person name="Ulvskov P."/>
            <person name="Wakazuki S."/>
            <person name="Weng J.K."/>
            <person name="Willats W.W."/>
            <person name="Wipf D."/>
            <person name="Wolf P.G."/>
            <person name="Yang L."/>
            <person name="Zimmer A.D."/>
            <person name="Zhu Q."/>
            <person name="Mitros T."/>
            <person name="Hellsten U."/>
            <person name="Loque D."/>
            <person name="Otillar R."/>
            <person name="Salamov A."/>
            <person name="Schmutz J."/>
            <person name="Shapiro H."/>
            <person name="Lindquist E."/>
            <person name="Lucas S."/>
            <person name="Rokhsar D."/>
            <person name="Grigoriev I.V."/>
        </authorList>
    </citation>
    <scope>NUCLEOTIDE SEQUENCE [LARGE SCALE GENOMIC DNA]</scope>
</reference>
<dbReference type="Gene3D" id="2.60.40.2310">
    <property type="match status" value="1"/>
</dbReference>
<evidence type="ECO:0000259" key="11">
    <source>
        <dbReference type="Pfam" id="PF17766"/>
    </source>
</evidence>
<protein>
    <recommendedName>
        <fullName evidence="14">Peptidase S8/S53 domain-containing protein</fullName>
    </recommendedName>
</protein>
<dbReference type="GO" id="GO:0005576">
    <property type="term" value="C:extracellular region"/>
    <property type="evidence" value="ECO:0000318"/>
    <property type="project" value="GO_Central"/>
</dbReference>
<comment type="similarity">
    <text evidence="1 7">Belongs to the peptidase S8 family.</text>
</comment>
<sequence>MKSTNEQEKRTKENRATAFISATTLEEEGSVPCKQKPEKKLLYWHRRSKKESFLRSWSNLLRPGLQVASHFPGLLRDMRGSISDAVLGSVDLVSSNRLLAADIVVDPGDERAEANEDGAGQQEASNPESHHDAERDEHGAQEEEDRGGEQERDPHASDGHTAQDERHDRSRDERHEAQHPVGRRRFVVEALDHSAGILLLESAGGLIASCHRLYKERRREKEKKKDSREREDLEPLDLMFGGMSVIYIVYLGGTQGIDAQSLSESHHEILSRATGSLDSAKESMIHSYRYSFSGFSARLDEEQAELLSRSQEVLSIYPSKTYQIQTTRSWDFLGLTDSMVVADEENHEAAGSYDVIVGLLDTGIWPESQSFRDDDMTPVPSRWRGECVNPPGINSSFIIHCNRKLIGAKFFNSKVKSPEYGNARDDNGHGTHTASTATGRLVSNASMQGLARGTARGGVPLARLAIYKVCWGIGCEESDILAGYDAAVGDGVDVISVSIGGPAVKYSLDGLAIGAYHAVEKGVAVAAGAGNFGILTMQVINAAPWIFTIAASTIDRSIDKAKPDVTAPGVDILAAWPSSIAVPGFNGGTIYSDYALLSGTSMSTPHAGGALAFVKSVHPSWSPAALKSALMTTATTLDNTNQTIKTSYGEPATLFSYGSGQIQPAKALDPGLVYDIEPTDYISYLCSTGYSSAQVRNITGDKSTACSTNSTFDLNYPSIGIARLDPGDSNAVTVARTLTSVGSSPSDYRASVDKPSDARLSVVVEPETLRFGSSGAKLSFKVAVTLASSSGHTNATWIYSALIWSDGVHSVRSPIAVLASS</sequence>
<evidence type="ECO:0000313" key="13">
    <source>
        <dbReference type="Proteomes" id="UP000001514"/>
    </source>
</evidence>
<dbReference type="HOGENOM" id="CLU_344678_0_0_1"/>
<name>D8R4R1_SELML</name>
<dbReference type="Pfam" id="PF00082">
    <property type="entry name" value="Peptidase_S8"/>
    <property type="match status" value="1"/>
</dbReference>
<feature type="region of interest" description="Disordered" evidence="8">
    <location>
        <begin position="111"/>
        <end position="181"/>
    </location>
</feature>
<dbReference type="Gramene" id="EFJ33515">
    <property type="protein sequence ID" value="EFJ33515"/>
    <property type="gene ID" value="SELMODRAFT_439471"/>
</dbReference>
<proteinExistence type="inferred from homology"/>
<dbReference type="InterPro" id="IPR000209">
    <property type="entry name" value="Peptidase_S8/S53_dom"/>
</dbReference>
<evidence type="ECO:0000256" key="2">
    <source>
        <dbReference type="ARBA" id="ARBA00022670"/>
    </source>
</evidence>
<keyword evidence="4 7" id="KW-0378">Hydrolase</keyword>
<evidence type="ECO:0000256" key="5">
    <source>
        <dbReference type="ARBA" id="ARBA00022825"/>
    </source>
</evidence>
<keyword evidence="13" id="KW-1185">Reference proteome</keyword>
<evidence type="ECO:0000256" key="6">
    <source>
        <dbReference type="PIRSR" id="PIRSR615500-1"/>
    </source>
</evidence>